<reference evidence="1" key="1">
    <citation type="submission" date="2023-06" db="EMBL/GenBank/DDBJ databases">
        <title>Genomic of Parafulvivirga corallium.</title>
        <authorList>
            <person name="Wang G."/>
        </authorList>
    </citation>
    <scope>NUCLEOTIDE SEQUENCE</scope>
    <source>
        <strain evidence="1">BMA10</strain>
    </source>
</reference>
<sequence length="105" mass="12546">MKEIKVFKHHLLKNHSIHLNKVNKSISPDEIIDFLLSRKIINEKETMRYVILQEFHDLYPIYNYHKTKTAASIAKKFNLCKAKVWTVLKDHPRRFDAKRNSDSLL</sequence>
<keyword evidence="2" id="KW-1185">Reference proteome</keyword>
<evidence type="ECO:0000313" key="2">
    <source>
        <dbReference type="Proteomes" id="UP001172082"/>
    </source>
</evidence>
<evidence type="ECO:0000313" key="1">
    <source>
        <dbReference type="EMBL" id="MDN5201352.1"/>
    </source>
</evidence>
<protein>
    <submittedName>
        <fullName evidence="1">Uncharacterized protein</fullName>
    </submittedName>
</protein>
<proteinExistence type="predicted"/>
<accession>A0ABT8KKV7</accession>
<dbReference type="Proteomes" id="UP001172082">
    <property type="component" value="Unassembled WGS sequence"/>
</dbReference>
<organism evidence="1 2">
    <name type="scientific">Splendidivirga corallicola</name>
    <dbReference type="NCBI Taxonomy" id="3051826"/>
    <lineage>
        <taxon>Bacteria</taxon>
        <taxon>Pseudomonadati</taxon>
        <taxon>Bacteroidota</taxon>
        <taxon>Cytophagia</taxon>
        <taxon>Cytophagales</taxon>
        <taxon>Splendidivirgaceae</taxon>
        <taxon>Splendidivirga</taxon>
    </lineage>
</organism>
<dbReference type="RefSeq" id="WP_346751378.1">
    <property type="nucleotide sequence ID" value="NZ_JAUJEA010000002.1"/>
</dbReference>
<gene>
    <name evidence="1" type="ORF">QQ008_08265</name>
</gene>
<dbReference type="EMBL" id="JAUJEA010000002">
    <property type="protein sequence ID" value="MDN5201352.1"/>
    <property type="molecule type" value="Genomic_DNA"/>
</dbReference>
<name>A0ABT8KKV7_9BACT</name>
<comment type="caution">
    <text evidence="1">The sequence shown here is derived from an EMBL/GenBank/DDBJ whole genome shotgun (WGS) entry which is preliminary data.</text>
</comment>